<keyword evidence="3" id="KW-0539">Nucleus</keyword>
<dbReference type="Proteomes" id="UP001165289">
    <property type="component" value="Unassembled WGS sequence"/>
</dbReference>
<dbReference type="GO" id="GO:0051301">
    <property type="term" value="P:cell division"/>
    <property type="evidence" value="ECO:0007669"/>
    <property type="project" value="UniProtKB-KW"/>
</dbReference>
<evidence type="ECO:0000313" key="8">
    <source>
        <dbReference type="Proteomes" id="UP001165289"/>
    </source>
</evidence>
<dbReference type="Gene3D" id="1.20.1060.20">
    <property type="match status" value="1"/>
</dbReference>
<keyword evidence="5" id="KW-0175">Coiled coil</keyword>
<dbReference type="InterPro" id="IPR010935">
    <property type="entry name" value="SMC_hinge"/>
</dbReference>
<protein>
    <submittedName>
        <fullName evidence="7">Structural maintenance of chromosomes protein 1A</fullName>
    </submittedName>
</protein>
<sequence>MEEYHRLKEKVCTQATQLHQKLESVQRDQRLDEESLQQCKQRASELQAKRQQLVDQRIQLQNRLDHLDSYLETNIQNLDQLKHEKESIEREVSQANLRCKELNEVMERINDDLKDARVDRHESSRSQRKAENLDSMKRLFPGVYGRVIELTEPIHRKYAVALTKVLGKNMDAIIVDTENTGKECIQYLKEMRAEPETFLPLNTIKAKTPKEMLRKLGGTSKLLIDAIKWDPPEIKRALQFACGSAIVCDTMEEARKIAFMSGDRERKKVVSLDGTLFQKSGVISGGASEIKSKAKRWDEKQIDILKRNQERYLEEFKELTRVKRKGTNITDLETRIFGLESRLKYTQKDRDATFNESMPHNQQELESTDERLAEIAPEECSLGGRIEQRNKKLENIQTQIHDVEDSVFSKFCKNIGVSNIRQYEEKELRSQQERSKKKLEFSNQISRLQNQLQYEKNRSTEEIVTKLQQQIQNEENSIGNLKKEEKKCLKIIDKKDDELKDSKAEREEKKKEMDEHETSIKDIRKSLTQTTKDIAAVHKQITIQESELESKRAERHNILKDCKIEDIKLPLLEGEIESIDTDIPSSQGEALEDNMDVDLPSSTSQSQSTLHHILKKELNIKIDFSQLNENLKEVRFICYIRTTCLRFI</sequence>
<dbReference type="FunFam" id="1.20.1060.20:FF:000001">
    <property type="entry name" value="Structural maintenance of chromosomes 1A"/>
    <property type="match status" value="1"/>
</dbReference>
<accession>A0AAV7KH64</accession>
<feature type="coiled-coil region" evidence="5">
    <location>
        <begin position="36"/>
        <end position="119"/>
    </location>
</feature>
<evidence type="ECO:0000259" key="6">
    <source>
        <dbReference type="SMART" id="SM00968"/>
    </source>
</evidence>
<reference evidence="7 8" key="1">
    <citation type="journal article" date="2023" name="BMC Biol.">
        <title>The compact genome of the sponge Oopsacas minuta (Hexactinellida) is lacking key metazoan core genes.</title>
        <authorList>
            <person name="Santini S."/>
            <person name="Schenkelaars Q."/>
            <person name="Jourda C."/>
            <person name="Duchesne M."/>
            <person name="Belahbib H."/>
            <person name="Rocher C."/>
            <person name="Selva M."/>
            <person name="Riesgo A."/>
            <person name="Vervoort M."/>
            <person name="Leys S.P."/>
            <person name="Kodjabachian L."/>
            <person name="Le Bivic A."/>
            <person name="Borchiellini C."/>
            <person name="Claverie J.M."/>
            <person name="Renard E."/>
        </authorList>
    </citation>
    <scope>NUCLEOTIDE SEQUENCE [LARGE SCALE GENOMIC DNA]</scope>
    <source>
        <strain evidence="7">SPO-2</strain>
    </source>
</reference>
<evidence type="ECO:0000313" key="7">
    <source>
        <dbReference type="EMBL" id="KAI6660210.1"/>
    </source>
</evidence>
<dbReference type="PANTHER" id="PTHR18937">
    <property type="entry name" value="STRUCTURAL MAINTENANCE OF CHROMOSOMES SMC FAMILY MEMBER"/>
    <property type="match status" value="1"/>
</dbReference>
<dbReference type="Gene3D" id="3.30.70.1620">
    <property type="match status" value="1"/>
</dbReference>
<dbReference type="SUPFAM" id="SSF75553">
    <property type="entry name" value="Smc hinge domain"/>
    <property type="match status" value="1"/>
</dbReference>
<keyword evidence="8" id="KW-1185">Reference proteome</keyword>
<dbReference type="EMBL" id="JAKMXF010000038">
    <property type="protein sequence ID" value="KAI6660210.1"/>
    <property type="molecule type" value="Genomic_DNA"/>
</dbReference>
<evidence type="ECO:0000256" key="3">
    <source>
        <dbReference type="ARBA" id="ARBA00023242"/>
    </source>
</evidence>
<keyword evidence="1" id="KW-0132">Cell division</keyword>
<dbReference type="SMART" id="SM00968">
    <property type="entry name" value="SMC_hinge"/>
    <property type="match status" value="1"/>
</dbReference>
<dbReference type="GO" id="GO:0005634">
    <property type="term" value="C:nucleus"/>
    <property type="evidence" value="ECO:0007669"/>
    <property type="project" value="TreeGrafter"/>
</dbReference>
<dbReference type="Pfam" id="PF06470">
    <property type="entry name" value="SMC_hinge"/>
    <property type="match status" value="1"/>
</dbReference>
<dbReference type="GO" id="GO:0005524">
    <property type="term" value="F:ATP binding"/>
    <property type="evidence" value="ECO:0007669"/>
    <property type="project" value="InterPro"/>
</dbReference>
<evidence type="ECO:0000256" key="4">
    <source>
        <dbReference type="ARBA" id="ARBA00023306"/>
    </source>
</evidence>
<comment type="caution">
    <text evidence="7">The sequence shown here is derived from an EMBL/GenBank/DDBJ whole genome shotgun (WGS) entry which is preliminary data.</text>
</comment>
<keyword evidence="4" id="KW-0131">Cell cycle</keyword>
<feature type="domain" description="SMC hinge" evidence="6">
    <location>
        <begin position="141"/>
        <end position="258"/>
    </location>
</feature>
<feature type="coiled-coil region" evidence="5">
    <location>
        <begin position="457"/>
        <end position="526"/>
    </location>
</feature>
<evidence type="ECO:0000256" key="5">
    <source>
        <dbReference type="SAM" id="Coils"/>
    </source>
</evidence>
<evidence type="ECO:0000256" key="1">
    <source>
        <dbReference type="ARBA" id="ARBA00022618"/>
    </source>
</evidence>
<dbReference type="GO" id="GO:0008278">
    <property type="term" value="C:cohesin complex"/>
    <property type="evidence" value="ECO:0007669"/>
    <property type="project" value="TreeGrafter"/>
</dbReference>
<evidence type="ECO:0000256" key="2">
    <source>
        <dbReference type="ARBA" id="ARBA00022776"/>
    </source>
</evidence>
<organism evidence="7 8">
    <name type="scientific">Oopsacas minuta</name>
    <dbReference type="NCBI Taxonomy" id="111878"/>
    <lineage>
        <taxon>Eukaryota</taxon>
        <taxon>Metazoa</taxon>
        <taxon>Porifera</taxon>
        <taxon>Hexactinellida</taxon>
        <taxon>Hexasterophora</taxon>
        <taxon>Lyssacinosida</taxon>
        <taxon>Leucopsacidae</taxon>
        <taxon>Oopsacas</taxon>
    </lineage>
</organism>
<dbReference type="PANTHER" id="PTHR18937:SF12">
    <property type="entry name" value="STRUCTURAL MAINTENANCE OF CHROMOSOMES PROTEIN"/>
    <property type="match status" value="1"/>
</dbReference>
<gene>
    <name evidence="7" type="ORF">LOD99_10488</name>
</gene>
<dbReference type="GO" id="GO:0007062">
    <property type="term" value="P:sister chromatid cohesion"/>
    <property type="evidence" value="ECO:0007669"/>
    <property type="project" value="TreeGrafter"/>
</dbReference>
<proteinExistence type="predicted"/>
<dbReference type="AlphaFoldDB" id="A0AAV7KH64"/>
<dbReference type="InterPro" id="IPR036277">
    <property type="entry name" value="SMC_hinge_sf"/>
</dbReference>
<name>A0AAV7KH64_9METZ</name>
<dbReference type="GO" id="GO:0003677">
    <property type="term" value="F:DNA binding"/>
    <property type="evidence" value="ECO:0007669"/>
    <property type="project" value="TreeGrafter"/>
</dbReference>
<keyword evidence="2" id="KW-0498">Mitosis</keyword>